<gene>
    <name evidence="1" type="ORF">UFOVP315_17</name>
</gene>
<proteinExistence type="predicted"/>
<sequence>MRALLIAGLIFYPIPENDDCQPAVELLAQLRADQYQLVFAQRGLDDVVRQMWVRHADGHAIYIEPRGTSFCIADTGTIHMEKPK</sequence>
<organism evidence="1">
    <name type="scientific">uncultured Caudovirales phage</name>
    <dbReference type="NCBI Taxonomy" id="2100421"/>
    <lineage>
        <taxon>Viruses</taxon>
        <taxon>Duplodnaviria</taxon>
        <taxon>Heunggongvirae</taxon>
        <taxon>Uroviricota</taxon>
        <taxon>Caudoviricetes</taxon>
        <taxon>Peduoviridae</taxon>
        <taxon>Maltschvirus</taxon>
        <taxon>Maltschvirus maltsch</taxon>
    </lineage>
</organism>
<name>A0A6J5LR14_9CAUD</name>
<reference evidence="1" key="1">
    <citation type="submission" date="2020-04" db="EMBL/GenBank/DDBJ databases">
        <authorList>
            <person name="Chiriac C."/>
            <person name="Salcher M."/>
            <person name="Ghai R."/>
            <person name="Kavagutti S V."/>
        </authorList>
    </citation>
    <scope>NUCLEOTIDE SEQUENCE</scope>
</reference>
<dbReference type="EMBL" id="LR796327">
    <property type="protein sequence ID" value="CAB4136965.1"/>
    <property type="molecule type" value="Genomic_DNA"/>
</dbReference>
<accession>A0A6J5LR14</accession>
<evidence type="ECO:0000313" key="1">
    <source>
        <dbReference type="EMBL" id="CAB4136965.1"/>
    </source>
</evidence>
<protein>
    <submittedName>
        <fullName evidence="1">Uncharacterized protein</fullName>
    </submittedName>
</protein>